<evidence type="ECO:0000313" key="1">
    <source>
        <dbReference type="EMBL" id="KAI4820338.1"/>
    </source>
</evidence>
<name>A0ACB9X2N9_CHAAC</name>
<reference evidence="1" key="1">
    <citation type="submission" date="2022-05" db="EMBL/GenBank/DDBJ databases">
        <title>Chromosome-level genome of Chaenocephalus aceratus.</title>
        <authorList>
            <person name="Park H."/>
        </authorList>
    </citation>
    <scope>NUCLEOTIDE SEQUENCE</scope>
    <source>
        <strain evidence="1">KU_202001</strain>
    </source>
</reference>
<proteinExistence type="predicted"/>
<accession>A0ACB9X2N9</accession>
<dbReference type="Proteomes" id="UP001057452">
    <property type="component" value="Chromosome 9"/>
</dbReference>
<comment type="caution">
    <text evidence="1">The sequence shown here is derived from an EMBL/GenBank/DDBJ whole genome shotgun (WGS) entry which is preliminary data.</text>
</comment>
<gene>
    <name evidence="1" type="ORF">KUCAC02_028322</name>
</gene>
<protein>
    <submittedName>
        <fullName evidence="1">Uncharacterized protein</fullName>
    </submittedName>
</protein>
<sequence>MREERQLPTSLLQYHGQHDVLTAGTLEKYASYFGGHGLLFVFFMPILNYAQMNHTNDLGPVLQHYSEINI</sequence>
<organism evidence="1 2">
    <name type="scientific">Chaenocephalus aceratus</name>
    <name type="common">Blackfin icefish</name>
    <name type="synonym">Chaenichthys aceratus</name>
    <dbReference type="NCBI Taxonomy" id="36190"/>
    <lineage>
        <taxon>Eukaryota</taxon>
        <taxon>Metazoa</taxon>
        <taxon>Chordata</taxon>
        <taxon>Craniata</taxon>
        <taxon>Vertebrata</taxon>
        <taxon>Euteleostomi</taxon>
        <taxon>Actinopterygii</taxon>
        <taxon>Neopterygii</taxon>
        <taxon>Teleostei</taxon>
        <taxon>Neoteleostei</taxon>
        <taxon>Acanthomorphata</taxon>
        <taxon>Eupercaria</taxon>
        <taxon>Perciformes</taxon>
        <taxon>Notothenioidei</taxon>
        <taxon>Channichthyidae</taxon>
        <taxon>Chaenocephalus</taxon>
    </lineage>
</organism>
<keyword evidence="2" id="KW-1185">Reference proteome</keyword>
<evidence type="ECO:0000313" key="2">
    <source>
        <dbReference type="Proteomes" id="UP001057452"/>
    </source>
</evidence>
<dbReference type="EMBL" id="CM043793">
    <property type="protein sequence ID" value="KAI4820338.1"/>
    <property type="molecule type" value="Genomic_DNA"/>
</dbReference>